<gene>
    <name evidence="1" type="ORF">V1478_016638</name>
</gene>
<evidence type="ECO:0000313" key="1">
    <source>
        <dbReference type="EMBL" id="KAL2714081.1"/>
    </source>
</evidence>
<dbReference type="Proteomes" id="UP001607302">
    <property type="component" value="Unassembled WGS sequence"/>
</dbReference>
<proteinExistence type="predicted"/>
<sequence>MFGVNLGSGTMGTIKNLSAYTTTNTAIRGNAVLRATVVCFMWIPWIVTDTTTTRYTSTYQRIRKRKHIPCVDACFIISQTIEHDKNRLYVLYYTKIVIPQNNIFSHGKSTSTLDLKLLHKGTKILAYGMCKFARHRHNYIRSLRSMGLEPVRKMLRSSG</sequence>
<reference evidence="1 2" key="1">
    <citation type="journal article" date="2024" name="Ann. Entomol. Soc. Am.">
        <title>Genomic analyses of the southern and eastern yellowjacket wasps (Hymenoptera: Vespidae) reveal evolutionary signatures of social life.</title>
        <authorList>
            <person name="Catto M.A."/>
            <person name="Caine P.B."/>
            <person name="Orr S.E."/>
            <person name="Hunt B.G."/>
            <person name="Goodisman M.A.D."/>
        </authorList>
    </citation>
    <scope>NUCLEOTIDE SEQUENCE [LARGE SCALE GENOMIC DNA]</scope>
    <source>
        <strain evidence="1">233</strain>
        <tissue evidence="1">Head and thorax</tissue>
    </source>
</reference>
<dbReference type="AlphaFoldDB" id="A0ABD2A0Z3"/>
<protein>
    <submittedName>
        <fullName evidence="1">Uncharacterized protein</fullName>
    </submittedName>
</protein>
<keyword evidence="2" id="KW-1185">Reference proteome</keyword>
<comment type="caution">
    <text evidence="1">The sequence shown here is derived from an EMBL/GenBank/DDBJ whole genome shotgun (WGS) entry which is preliminary data.</text>
</comment>
<evidence type="ECO:0000313" key="2">
    <source>
        <dbReference type="Proteomes" id="UP001607302"/>
    </source>
</evidence>
<organism evidence="1 2">
    <name type="scientific">Vespula squamosa</name>
    <name type="common">Southern yellow jacket</name>
    <name type="synonym">Wasp</name>
    <dbReference type="NCBI Taxonomy" id="30214"/>
    <lineage>
        <taxon>Eukaryota</taxon>
        <taxon>Metazoa</taxon>
        <taxon>Ecdysozoa</taxon>
        <taxon>Arthropoda</taxon>
        <taxon>Hexapoda</taxon>
        <taxon>Insecta</taxon>
        <taxon>Pterygota</taxon>
        <taxon>Neoptera</taxon>
        <taxon>Endopterygota</taxon>
        <taxon>Hymenoptera</taxon>
        <taxon>Apocrita</taxon>
        <taxon>Aculeata</taxon>
        <taxon>Vespoidea</taxon>
        <taxon>Vespidae</taxon>
        <taxon>Vespinae</taxon>
        <taxon>Vespula</taxon>
    </lineage>
</organism>
<name>A0ABD2A0Z3_VESSQ</name>
<accession>A0ABD2A0Z3</accession>
<dbReference type="EMBL" id="JAUDFV010000157">
    <property type="protein sequence ID" value="KAL2714081.1"/>
    <property type="molecule type" value="Genomic_DNA"/>
</dbReference>